<keyword evidence="11 18" id="KW-0675">Receptor</keyword>
<gene>
    <name evidence="20" type="ORF">JZ751_028406</name>
</gene>
<dbReference type="EMBL" id="JAFBMS010000083">
    <property type="protein sequence ID" value="KAG9337648.1"/>
    <property type="molecule type" value="Genomic_DNA"/>
</dbReference>
<keyword evidence="14 18" id="KW-1071">Ligand-gated ion channel</keyword>
<evidence type="ECO:0000256" key="5">
    <source>
        <dbReference type="ARBA" id="ARBA00022723"/>
    </source>
</evidence>
<protein>
    <recommendedName>
        <fullName evidence="18">Glutamate receptor</fullName>
    </recommendedName>
</protein>
<dbReference type="InterPro" id="IPR001320">
    <property type="entry name" value="Iontro_rcpt_C"/>
</dbReference>
<evidence type="ECO:0000256" key="15">
    <source>
        <dbReference type="ARBA" id="ARBA00023303"/>
    </source>
</evidence>
<keyword evidence="3 18" id="KW-1003">Cell membrane</keyword>
<dbReference type="Gene3D" id="3.40.190.10">
    <property type="entry name" value="Periplasmic binding protein-like II"/>
    <property type="match status" value="1"/>
</dbReference>
<dbReference type="InterPro" id="IPR001508">
    <property type="entry name" value="Iono_Glu_rcpt_met"/>
</dbReference>
<dbReference type="GO" id="GO:0015276">
    <property type="term" value="F:ligand-gated monoatomic ion channel activity"/>
    <property type="evidence" value="ECO:0007669"/>
    <property type="project" value="InterPro"/>
</dbReference>
<keyword evidence="10 18" id="KW-0472">Membrane</keyword>
<feature type="domain" description="Ionotropic glutamate receptor C-terminal" evidence="19">
    <location>
        <begin position="465"/>
        <end position="691"/>
    </location>
</feature>
<dbReference type="AlphaFoldDB" id="A0A8T2NJ49"/>
<comment type="function">
    <text evidence="18">Receptor for glutamate that functions as a ligand-gated ion channel in the central nervous system and plays an important role in excitatory synaptic transmission. L-glutamate acts as an excitatory neurotransmitter at many synapses in the central nervous system.</text>
</comment>
<evidence type="ECO:0000256" key="12">
    <source>
        <dbReference type="ARBA" id="ARBA00023180"/>
    </source>
</evidence>
<keyword evidence="15 18" id="KW-0407">Ion channel</keyword>
<keyword evidence="9 18" id="KW-0406">Ion transport</keyword>
<feature type="binding site" evidence="16">
    <location>
        <position position="520"/>
    </location>
    <ligand>
        <name>L-glutamate</name>
        <dbReference type="ChEBI" id="CHEBI:29985"/>
    </ligand>
</feature>
<feature type="binding site" evidence="16">
    <location>
        <position position="525"/>
    </location>
    <ligand>
        <name>L-glutamate</name>
        <dbReference type="ChEBI" id="CHEBI:29985"/>
    </ligand>
</feature>
<keyword evidence="7 18" id="KW-1133">Transmembrane helix</keyword>
<dbReference type="InterPro" id="IPR019594">
    <property type="entry name" value="Glu/Gly-bd"/>
</dbReference>
<evidence type="ECO:0000256" key="3">
    <source>
        <dbReference type="ARBA" id="ARBA00022475"/>
    </source>
</evidence>
<evidence type="ECO:0000256" key="1">
    <source>
        <dbReference type="ARBA" id="ARBA00004651"/>
    </source>
</evidence>
<evidence type="ECO:0000256" key="6">
    <source>
        <dbReference type="ARBA" id="ARBA00022833"/>
    </source>
</evidence>
<keyword evidence="5" id="KW-0479">Metal-binding</keyword>
<feature type="binding site" evidence="16">
    <location>
        <position position="708"/>
    </location>
    <ligand>
        <name>L-glutamate</name>
        <dbReference type="ChEBI" id="CHEBI:29985"/>
    </ligand>
</feature>
<proteinExistence type="inferred from homology"/>
<evidence type="ECO:0000256" key="11">
    <source>
        <dbReference type="ARBA" id="ARBA00023170"/>
    </source>
</evidence>
<evidence type="ECO:0000256" key="7">
    <source>
        <dbReference type="ARBA" id="ARBA00022989"/>
    </source>
</evidence>
<evidence type="ECO:0000313" key="21">
    <source>
        <dbReference type="Proteomes" id="UP000824540"/>
    </source>
</evidence>
<evidence type="ECO:0000256" key="18">
    <source>
        <dbReference type="RuleBase" id="RU367118"/>
    </source>
</evidence>
<comment type="similarity">
    <text evidence="18">Belongs to the glutamate-gated ion channel (TC 1.A.10.1) family.</text>
</comment>
<evidence type="ECO:0000256" key="8">
    <source>
        <dbReference type="ARBA" id="ARBA00023018"/>
    </source>
</evidence>
<evidence type="ECO:0000256" key="10">
    <source>
        <dbReference type="ARBA" id="ARBA00023136"/>
    </source>
</evidence>
<evidence type="ECO:0000256" key="4">
    <source>
        <dbReference type="ARBA" id="ARBA00022692"/>
    </source>
</evidence>
<feature type="site" description="Interaction with the cone snail toxin Con-ikot-ikot" evidence="17">
    <location>
        <position position="681"/>
    </location>
</feature>
<dbReference type="Proteomes" id="UP000824540">
    <property type="component" value="Unassembled WGS sequence"/>
</dbReference>
<accession>A0A8T2NJ49</accession>
<organism evidence="20 21">
    <name type="scientific">Albula glossodonta</name>
    <name type="common">roundjaw bonefish</name>
    <dbReference type="NCBI Taxonomy" id="121402"/>
    <lineage>
        <taxon>Eukaryota</taxon>
        <taxon>Metazoa</taxon>
        <taxon>Chordata</taxon>
        <taxon>Craniata</taxon>
        <taxon>Vertebrata</taxon>
        <taxon>Euteleostomi</taxon>
        <taxon>Actinopterygii</taxon>
        <taxon>Neopterygii</taxon>
        <taxon>Teleostei</taxon>
        <taxon>Albuliformes</taxon>
        <taxon>Albulidae</taxon>
        <taxon>Albula</taxon>
    </lineage>
</organism>
<evidence type="ECO:0000256" key="9">
    <source>
        <dbReference type="ARBA" id="ARBA00023065"/>
    </source>
</evidence>
<keyword evidence="12" id="KW-0325">Glycoprotein</keyword>
<keyword evidence="8 18" id="KW-0770">Synapse</keyword>
<dbReference type="GO" id="GO:0045211">
    <property type="term" value="C:postsynaptic membrane"/>
    <property type="evidence" value="ECO:0007669"/>
    <property type="project" value="UniProtKB-SubCell"/>
</dbReference>
<comment type="caution">
    <text evidence="20">The sequence shown here is derived from an EMBL/GenBank/DDBJ whole genome shotgun (WGS) entry which is preliminary data.</text>
</comment>
<evidence type="ECO:0000256" key="13">
    <source>
        <dbReference type="ARBA" id="ARBA00023257"/>
    </source>
</evidence>
<dbReference type="PRINTS" id="PR00177">
    <property type="entry name" value="NMDARECEPTOR"/>
</dbReference>
<evidence type="ECO:0000256" key="16">
    <source>
        <dbReference type="PIRSR" id="PIRSR601508-1"/>
    </source>
</evidence>
<evidence type="ECO:0000259" key="19">
    <source>
        <dbReference type="SMART" id="SM00079"/>
    </source>
</evidence>
<keyword evidence="13 18" id="KW-0628">Postsynaptic cell membrane</keyword>
<evidence type="ECO:0000313" key="20">
    <source>
        <dbReference type="EMBL" id="KAG9337648.1"/>
    </source>
</evidence>
<name>A0A8T2NJ49_9TELE</name>
<keyword evidence="21" id="KW-1185">Reference proteome</keyword>
<dbReference type="GO" id="GO:0046872">
    <property type="term" value="F:metal ion binding"/>
    <property type="evidence" value="ECO:0007669"/>
    <property type="project" value="UniProtKB-KW"/>
</dbReference>
<dbReference type="InterPro" id="IPR015683">
    <property type="entry name" value="Ionotropic_Glu_rcpt"/>
</dbReference>
<feature type="binding site" evidence="16">
    <location>
        <position position="709"/>
    </location>
    <ligand>
        <name>L-glutamate</name>
        <dbReference type="ChEBI" id="CHEBI:29985"/>
    </ligand>
</feature>
<feature type="transmembrane region" description="Helical" evidence="18">
    <location>
        <begin position="648"/>
        <end position="670"/>
    </location>
</feature>
<dbReference type="GO" id="GO:0038023">
    <property type="term" value="F:signaling receptor activity"/>
    <property type="evidence" value="ECO:0007669"/>
    <property type="project" value="InterPro"/>
</dbReference>
<comment type="subcellular location">
    <subcellularLocation>
        <location evidence="1">Cell membrane</location>
        <topology evidence="1">Multi-pass membrane protein</topology>
    </subcellularLocation>
    <subcellularLocation>
        <location evidence="18">Postsynaptic cell membrane</location>
        <topology evidence="18">Multi-pass membrane protein</topology>
    </subcellularLocation>
</comment>
<dbReference type="OrthoDB" id="5984008at2759"/>
<evidence type="ECO:0000256" key="14">
    <source>
        <dbReference type="ARBA" id="ARBA00023286"/>
    </source>
</evidence>
<feature type="site" description="Interaction with the cone snail toxin Con-ikot-ikot" evidence="17">
    <location>
        <position position="714"/>
    </location>
</feature>
<evidence type="ECO:0000256" key="2">
    <source>
        <dbReference type="ARBA" id="ARBA00022448"/>
    </source>
</evidence>
<keyword evidence="2 18" id="KW-0813">Transport</keyword>
<keyword evidence="4 18" id="KW-0812">Transmembrane</keyword>
<evidence type="ECO:0000256" key="17">
    <source>
        <dbReference type="PIRSR" id="PIRSR601508-2"/>
    </source>
</evidence>
<dbReference type="SUPFAM" id="SSF53850">
    <property type="entry name" value="Periplasmic binding protein-like II"/>
    <property type="match status" value="1"/>
</dbReference>
<reference evidence="20" key="1">
    <citation type="thesis" date="2021" institute="BYU ScholarsArchive" country="Provo, UT, USA">
        <title>Applications of and Algorithms for Genome Assembly and Genomic Analyses with an Emphasis on Marine Teleosts.</title>
        <authorList>
            <person name="Pickett B.D."/>
        </authorList>
    </citation>
    <scope>NUCLEOTIDE SEQUENCE</scope>
    <source>
        <strain evidence="20">HI-2016</strain>
    </source>
</reference>
<sequence>MLGVVAEESSEFQQFGSGWEEADLIFITSRTRRVKLALHRALPTNVNYSPVTVEPALYRRVNTTVKVERCALRCAVGPAEFPSPSANAPMNGRVDGKITQRGYMLSLVRHETWLCPPLALPPPGSAPPLMPSLSLLNELLIESCSGLLQMGKWENKSLTLKYPVWPRFNSFGDAETDDNHLSIVTLEEKPFVIVENVERLTGTCMRNSSEPPSPPLCPPGPCLPLPSLPPGAMPPSPPLCPLGPCLPCPLFAPRGHAFLSPSLHPGAMPPLPPLCPPGAIPPSPPSAPRGHASLPPLCTPGAMPPSPPLPPGAMPPSPPLCPQGPCLPLPLSASRGHASLCPSLHPGAIPGPCLPLPLFAPRGHASLSPSLHPGAMTPSPPLCPPGHDTLSPSLHPRAMPPSPPLCPPGPCLPLPLSAPRAMPPSPPLCTPGPCLPLPHYAPRGHSRAMPPSPPLCPPGPSPMHTINTTRAPTCPSNVKFTYDLYLVTNGKHGKKINNVWNGLVGEVVYKKAVMAVGSLTINEERSEVIDFSVPFVETGISVMVSRSNGTSESVLIPPGLSVITGIGRGEPFSASVWVMMFVMLLIVTAIAVFLFEYVSPLGFNRNLAQGRDPHGPSFTIGKAIWLLWGLVFNNSVPVQNPRGTTSKFIVSVWAFFAVIFLASYTANLAAFMIQEEFVDQVTGLSDKKFQSPYSYSPPFRFGTVPNGSTERNIRKNYPDMHQYMVKYHQTGVQDALVSLKTGWVF</sequence>
<dbReference type="Pfam" id="PF00060">
    <property type="entry name" value="Lig_chan"/>
    <property type="match status" value="1"/>
</dbReference>
<feature type="transmembrane region" description="Helical" evidence="18">
    <location>
        <begin position="576"/>
        <end position="598"/>
    </location>
</feature>
<dbReference type="PANTHER" id="PTHR18966">
    <property type="entry name" value="IONOTROPIC GLUTAMATE RECEPTOR"/>
    <property type="match status" value="1"/>
</dbReference>
<keyword evidence="6" id="KW-0862">Zinc</keyword>
<dbReference type="SMART" id="SM00079">
    <property type="entry name" value="PBPe"/>
    <property type="match status" value="1"/>
</dbReference>
<dbReference type="Gene3D" id="1.10.287.70">
    <property type="match status" value="1"/>
</dbReference>
<dbReference type="FunFam" id="3.40.190.10:FF:000009">
    <property type="entry name" value="Putative glutamate receptor ionotropic NMDA 2B"/>
    <property type="match status" value="1"/>
</dbReference>
<dbReference type="Pfam" id="PF10613">
    <property type="entry name" value="Lig_chan-Glu_bd"/>
    <property type="match status" value="1"/>
</dbReference>